<accession>C9LER1</accession>
<name>C9LER1_9BACT</name>
<proteinExistence type="predicted"/>
<evidence type="ECO:0000313" key="1">
    <source>
        <dbReference type="EMBL" id="EEX72230.1"/>
    </source>
</evidence>
<organism evidence="1 2">
    <name type="scientific">Alloprevotella tannerae ATCC 51259</name>
    <dbReference type="NCBI Taxonomy" id="626522"/>
    <lineage>
        <taxon>Bacteria</taxon>
        <taxon>Pseudomonadati</taxon>
        <taxon>Bacteroidota</taxon>
        <taxon>Bacteroidia</taxon>
        <taxon>Bacteroidales</taxon>
        <taxon>Prevotellaceae</taxon>
        <taxon>Alloprevotella</taxon>
    </lineage>
</organism>
<dbReference type="STRING" id="626522.GCWU000325_00692"/>
<dbReference type="HOGENOM" id="CLU_3187504_0_0_10"/>
<keyword evidence="2" id="KW-1185">Reference proteome</keyword>
<evidence type="ECO:0000313" key="2">
    <source>
        <dbReference type="Proteomes" id="UP000003460"/>
    </source>
</evidence>
<comment type="caution">
    <text evidence="1">The sequence shown here is derived from an EMBL/GenBank/DDBJ whole genome shotgun (WGS) entry which is preliminary data.</text>
</comment>
<reference evidence="1" key="1">
    <citation type="submission" date="2009-09" db="EMBL/GenBank/DDBJ databases">
        <authorList>
            <person name="Weinstock G."/>
            <person name="Sodergren E."/>
            <person name="Clifton S."/>
            <person name="Fulton L."/>
            <person name="Fulton B."/>
            <person name="Courtney L."/>
            <person name="Fronick C."/>
            <person name="Harrison M."/>
            <person name="Strong C."/>
            <person name="Farmer C."/>
            <person name="Delahaunty K."/>
            <person name="Markovic C."/>
            <person name="Hall O."/>
            <person name="Minx P."/>
            <person name="Tomlinson C."/>
            <person name="Mitreva M."/>
            <person name="Nelson J."/>
            <person name="Hou S."/>
            <person name="Wollam A."/>
            <person name="Pepin K.H."/>
            <person name="Johnson M."/>
            <person name="Bhonagiri V."/>
            <person name="Nash W.E."/>
            <person name="Warren W."/>
            <person name="Chinwalla A."/>
            <person name="Mardis E.R."/>
            <person name="Wilson R.K."/>
        </authorList>
    </citation>
    <scope>NUCLEOTIDE SEQUENCE [LARGE SCALE GENOMIC DNA]</scope>
    <source>
        <strain evidence="1">ATCC 51259</strain>
    </source>
</reference>
<dbReference type="Proteomes" id="UP000003460">
    <property type="component" value="Unassembled WGS sequence"/>
</dbReference>
<gene>
    <name evidence="1" type="ORF">GCWU000325_00692</name>
</gene>
<dbReference type="EMBL" id="ACIJ02000016">
    <property type="protein sequence ID" value="EEX72230.1"/>
    <property type="molecule type" value="Genomic_DNA"/>
</dbReference>
<protein>
    <submittedName>
        <fullName evidence="1">Uncharacterized protein</fullName>
    </submittedName>
</protein>
<dbReference type="AlphaFoldDB" id="C9LER1"/>
<sequence>MAGFYAADCISSSRIYGAPLARLTHNHLFAFDNRSIVKAAYISVKM</sequence>